<dbReference type="STRING" id="92487.SAMN02745130_00232"/>
<feature type="transmembrane region" description="Helical" evidence="1">
    <location>
        <begin position="12"/>
        <end position="34"/>
    </location>
</feature>
<name>A0A1T4VTT8_9GAMM</name>
<dbReference type="RefSeq" id="WP_078920737.1">
    <property type="nucleotide sequence ID" value="NZ_FUYB01000001.1"/>
</dbReference>
<keyword evidence="1" id="KW-1133">Transmembrane helix</keyword>
<dbReference type="OrthoDB" id="9805017at2"/>
<dbReference type="AlphaFoldDB" id="A0A1T4VTT8"/>
<accession>A0A1T4VTT8</accession>
<evidence type="ECO:0000256" key="1">
    <source>
        <dbReference type="SAM" id="Phobius"/>
    </source>
</evidence>
<evidence type="ECO:0000313" key="2">
    <source>
        <dbReference type="EMBL" id="SKA68248.1"/>
    </source>
</evidence>
<reference evidence="3" key="1">
    <citation type="submission" date="2017-02" db="EMBL/GenBank/DDBJ databases">
        <authorList>
            <person name="Varghese N."/>
            <person name="Submissions S."/>
        </authorList>
    </citation>
    <scope>NUCLEOTIDE SEQUENCE [LARGE SCALE GENOMIC DNA]</scope>
    <source>
        <strain evidence="3">ATCC 49788</strain>
    </source>
</reference>
<keyword evidence="1" id="KW-0472">Membrane</keyword>
<keyword evidence="3" id="KW-1185">Reference proteome</keyword>
<evidence type="ECO:0000313" key="3">
    <source>
        <dbReference type="Proteomes" id="UP000190460"/>
    </source>
</evidence>
<keyword evidence="1" id="KW-0812">Transmembrane</keyword>
<proteinExistence type="predicted"/>
<gene>
    <name evidence="2" type="ORF">SAMN02745130_00232</name>
</gene>
<dbReference type="Proteomes" id="UP000190460">
    <property type="component" value="Unassembled WGS sequence"/>
</dbReference>
<organism evidence="2 3">
    <name type="scientific">Thiothrix eikelboomii</name>
    <dbReference type="NCBI Taxonomy" id="92487"/>
    <lineage>
        <taxon>Bacteria</taxon>
        <taxon>Pseudomonadati</taxon>
        <taxon>Pseudomonadota</taxon>
        <taxon>Gammaproteobacteria</taxon>
        <taxon>Thiotrichales</taxon>
        <taxon>Thiotrichaceae</taxon>
        <taxon>Thiothrix</taxon>
    </lineage>
</organism>
<dbReference type="EMBL" id="FUYB01000001">
    <property type="protein sequence ID" value="SKA68248.1"/>
    <property type="molecule type" value="Genomic_DNA"/>
</dbReference>
<sequence>MQILAQPCKFIAYSLCIFMVCLFYLLWYSLAFAADSSHLKSLQVGVNLQVRAYLQGPYEASTDLMQDDLRAKGLLPLHQPYRQAPFLYQGSETLNRSLTSVSVGGDEEALIDWLLLELRSASNPTLVLAQKAVGLQADGDLMDVQTGSTTLAFLNLSAGAYYVSLRHRNHLGVVSASALSLSFTSSLIDFSDPLFTVAGQHSRYLYKTKALLWAGDLSQDKKIIAHGSGSDNTLLISTVLSASANTAFNTSYRLNGYAATDLNLDGETLAVGPDNDSRLIYSNILSYPANTSFAGNYILRGNGY</sequence>
<protein>
    <submittedName>
        <fullName evidence="2">Uncharacterized protein</fullName>
    </submittedName>
</protein>